<dbReference type="PROSITE" id="PS00075">
    <property type="entry name" value="DHFR_1"/>
    <property type="match status" value="1"/>
</dbReference>
<dbReference type="GO" id="GO:0050661">
    <property type="term" value="F:NADP binding"/>
    <property type="evidence" value="ECO:0007669"/>
    <property type="project" value="InterPro"/>
</dbReference>
<dbReference type="PRINTS" id="PR00070">
    <property type="entry name" value="DHFR"/>
</dbReference>
<dbReference type="GO" id="GO:0046655">
    <property type="term" value="P:folic acid metabolic process"/>
    <property type="evidence" value="ECO:0007669"/>
    <property type="project" value="TreeGrafter"/>
</dbReference>
<evidence type="ECO:0000256" key="6">
    <source>
        <dbReference type="ARBA" id="ARBA00023002"/>
    </source>
</evidence>
<protein>
    <recommendedName>
        <fullName evidence="3 7">Dihydrofolate reductase</fullName>
        <ecNumber evidence="3 7">1.5.1.3</ecNumber>
    </recommendedName>
</protein>
<dbReference type="GO" id="GO:0005829">
    <property type="term" value="C:cytosol"/>
    <property type="evidence" value="ECO:0007669"/>
    <property type="project" value="TreeGrafter"/>
</dbReference>
<evidence type="ECO:0000259" key="9">
    <source>
        <dbReference type="PROSITE" id="PS51330"/>
    </source>
</evidence>
<keyword evidence="5 7" id="KW-0521">NADP</keyword>
<evidence type="ECO:0000256" key="1">
    <source>
        <dbReference type="ARBA" id="ARBA00004903"/>
    </source>
</evidence>
<dbReference type="PROSITE" id="PS51330">
    <property type="entry name" value="DHFR_2"/>
    <property type="match status" value="1"/>
</dbReference>
<comment type="catalytic activity">
    <reaction evidence="7">
        <text>(6S)-5,6,7,8-tetrahydrofolate + NADP(+) = 7,8-dihydrofolate + NADPH + H(+)</text>
        <dbReference type="Rhea" id="RHEA:15009"/>
        <dbReference type="ChEBI" id="CHEBI:15378"/>
        <dbReference type="ChEBI" id="CHEBI:57451"/>
        <dbReference type="ChEBI" id="CHEBI:57453"/>
        <dbReference type="ChEBI" id="CHEBI:57783"/>
        <dbReference type="ChEBI" id="CHEBI:58349"/>
        <dbReference type="EC" id="1.5.1.3"/>
    </reaction>
</comment>
<keyword evidence="4 7" id="KW-0554">One-carbon metabolism</keyword>
<evidence type="ECO:0000256" key="5">
    <source>
        <dbReference type="ARBA" id="ARBA00022857"/>
    </source>
</evidence>
<name>B8HHJ9_PSECP</name>
<dbReference type="GO" id="GO:0046452">
    <property type="term" value="P:dihydrofolate metabolic process"/>
    <property type="evidence" value="ECO:0007669"/>
    <property type="project" value="TreeGrafter"/>
</dbReference>
<dbReference type="CDD" id="cd00209">
    <property type="entry name" value="DHFR"/>
    <property type="match status" value="1"/>
</dbReference>
<dbReference type="OrthoDB" id="9804315at2"/>
<reference evidence="10" key="1">
    <citation type="submission" date="2009-01" db="EMBL/GenBank/DDBJ databases">
        <title>Complete sequence of plasmid1 of Arthrobacter chlorophenolicus A6.</title>
        <authorList>
            <consortium name="US DOE Joint Genome Institute"/>
            <person name="Lucas S."/>
            <person name="Copeland A."/>
            <person name="Lapidus A."/>
            <person name="Glavina del Rio T."/>
            <person name="Tice H."/>
            <person name="Bruce D."/>
            <person name="Goodwin L."/>
            <person name="Pitluck S."/>
            <person name="Goltsman E."/>
            <person name="Clum A."/>
            <person name="Larimer F."/>
            <person name="Land M."/>
            <person name="Hauser L."/>
            <person name="Kyrpides N."/>
            <person name="Mikhailova N."/>
            <person name="Jansson J."/>
            <person name="Richardson P."/>
        </authorList>
    </citation>
    <scope>NUCLEOTIDE SEQUENCE [LARGE SCALE GENOMIC DNA]</scope>
    <source>
        <strain evidence="10">A6</strain>
        <plasmid evidence="10">pACHL01</plasmid>
    </source>
</reference>
<keyword evidence="10" id="KW-0614">Plasmid</keyword>
<dbReference type="HOGENOM" id="CLU_043966_5_0_11"/>
<evidence type="ECO:0000256" key="3">
    <source>
        <dbReference type="ARBA" id="ARBA00012856"/>
    </source>
</evidence>
<keyword evidence="6 7" id="KW-0560">Oxidoreductase</keyword>
<dbReference type="PIRSF" id="PIRSF000194">
    <property type="entry name" value="DHFR"/>
    <property type="match status" value="1"/>
</dbReference>
<dbReference type="EMBL" id="CP001342">
    <property type="protein sequence ID" value="ACL41896.1"/>
    <property type="molecule type" value="Genomic_DNA"/>
</dbReference>
<accession>B8HHJ9</accession>
<dbReference type="EC" id="1.5.1.3" evidence="3 7"/>
<proteinExistence type="inferred from homology"/>
<dbReference type="UniPathway" id="UPA00077">
    <property type="reaction ID" value="UER00158"/>
</dbReference>
<comment type="function">
    <text evidence="7">Key enzyme in folate metabolism. Catalyzes an essential reaction for de novo glycine and purine synthesis, and for DNA precursor synthesis.</text>
</comment>
<dbReference type="PANTHER" id="PTHR48069">
    <property type="entry name" value="DIHYDROFOLATE REDUCTASE"/>
    <property type="match status" value="1"/>
</dbReference>
<dbReference type="InterPro" id="IPR012259">
    <property type="entry name" value="DHFR"/>
</dbReference>
<geneLocation type="plasmid" evidence="10 11">
    <name>pACHL01</name>
</geneLocation>
<dbReference type="GO" id="GO:0006730">
    <property type="term" value="P:one-carbon metabolic process"/>
    <property type="evidence" value="ECO:0007669"/>
    <property type="project" value="UniProtKB-KW"/>
</dbReference>
<keyword evidence="11" id="KW-1185">Reference proteome</keyword>
<dbReference type="AlphaFoldDB" id="B8HHJ9"/>
<comment type="similarity">
    <text evidence="2 7 8">Belongs to the dihydrofolate reductase family.</text>
</comment>
<dbReference type="SUPFAM" id="SSF53597">
    <property type="entry name" value="Dihydrofolate reductase-like"/>
    <property type="match status" value="1"/>
</dbReference>
<feature type="domain" description="DHFR" evidence="9">
    <location>
        <begin position="7"/>
        <end position="174"/>
    </location>
</feature>
<dbReference type="GO" id="GO:0004146">
    <property type="term" value="F:dihydrofolate reductase activity"/>
    <property type="evidence" value="ECO:0007669"/>
    <property type="project" value="UniProtKB-EC"/>
</dbReference>
<dbReference type="RefSeq" id="WP_012622913.1">
    <property type="nucleotide sequence ID" value="NC_011879.1"/>
</dbReference>
<dbReference type="InterPro" id="IPR001796">
    <property type="entry name" value="DHFR_dom"/>
</dbReference>
<dbReference type="Pfam" id="PF00186">
    <property type="entry name" value="DHFR_1"/>
    <property type="match status" value="1"/>
</dbReference>
<dbReference type="GO" id="GO:0046654">
    <property type="term" value="P:tetrahydrofolate biosynthetic process"/>
    <property type="evidence" value="ECO:0007669"/>
    <property type="project" value="UniProtKB-UniPathway"/>
</dbReference>
<comment type="pathway">
    <text evidence="1 7">Cofactor biosynthesis; tetrahydrofolate biosynthesis; 5,6,7,8-tetrahydrofolate from 7,8-dihydrofolate: step 1/1.</text>
</comment>
<evidence type="ECO:0000256" key="7">
    <source>
        <dbReference type="PIRNR" id="PIRNR000194"/>
    </source>
</evidence>
<dbReference type="Proteomes" id="UP000002505">
    <property type="component" value="Plasmid pACHL01"/>
</dbReference>
<evidence type="ECO:0000256" key="8">
    <source>
        <dbReference type="RuleBase" id="RU004474"/>
    </source>
</evidence>
<organism evidence="10 11">
    <name type="scientific">Pseudarthrobacter chlorophenolicus (strain ATCC 700700 / DSM 12829 / CIP 107037 / JCM 12360 / KCTC 9906 / NCIMB 13794 / A6)</name>
    <name type="common">Arthrobacter chlorophenolicus</name>
    <dbReference type="NCBI Taxonomy" id="452863"/>
    <lineage>
        <taxon>Bacteria</taxon>
        <taxon>Bacillati</taxon>
        <taxon>Actinomycetota</taxon>
        <taxon>Actinomycetes</taxon>
        <taxon>Micrococcales</taxon>
        <taxon>Micrococcaceae</taxon>
        <taxon>Pseudarthrobacter</taxon>
    </lineage>
</organism>
<dbReference type="PANTHER" id="PTHR48069:SF3">
    <property type="entry name" value="DIHYDROFOLATE REDUCTASE"/>
    <property type="match status" value="1"/>
</dbReference>
<dbReference type="InterPro" id="IPR017925">
    <property type="entry name" value="DHFR_CS"/>
</dbReference>
<dbReference type="InterPro" id="IPR024072">
    <property type="entry name" value="DHFR-like_dom_sf"/>
</dbReference>
<evidence type="ECO:0000256" key="4">
    <source>
        <dbReference type="ARBA" id="ARBA00022563"/>
    </source>
</evidence>
<evidence type="ECO:0000313" key="10">
    <source>
        <dbReference type="EMBL" id="ACL41896.1"/>
    </source>
</evidence>
<dbReference type="KEGG" id="ach:Achl_3945"/>
<sequence>MTTQDPVIGMIWAQASNGVIGRDGTMPWHLPEDFEHFRRTTEGHSVIMGRRTWESLPEPFRPLPGRRNLVITSDPAWSAPGAVRSSSILNALAAAAGQPGSDQVWIIGGGMVYREALFLRAANTAVITLIASDIDGDTYAPELGPDWEMASAEPGVGWTTAANGTRYRIETWTRSDRGAGC</sequence>
<evidence type="ECO:0000313" key="11">
    <source>
        <dbReference type="Proteomes" id="UP000002505"/>
    </source>
</evidence>
<gene>
    <name evidence="10" type="ordered locus">Achl_3945</name>
</gene>
<evidence type="ECO:0000256" key="2">
    <source>
        <dbReference type="ARBA" id="ARBA00009539"/>
    </source>
</evidence>
<dbReference type="Gene3D" id="3.40.430.10">
    <property type="entry name" value="Dihydrofolate Reductase, subunit A"/>
    <property type="match status" value="1"/>
</dbReference>